<evidence type="ECO:0000313" key="5">
    <source>
        <dbReference type="RefSeq" id="XP_056850755.1"/>
    </source>
</evidence>
<dbReference type="InterPro" id="IPR005048">
    <property type="entry name" value="DUF287"/>
</dbReference>
<reference evidence="5" key="2">
    <citation type="submission" date="2025-08" db="UniProtKB">
        <authorList>
            <consortium name="RefSeq"/>
        </authorList>
    </citation>
    <scope>IDENTIFICATION</scope>
    <source>
        <tissue evidence="5">Leaf</tissue>
    </source>
</reference>
<evidence type="ECO:0000313" key="4">
    <source>
        <dbReference type="Proteomes" id="UP000504610"/>
    </source>
</evidence>
<gene>
    <name evidence="5" type="primary">LOC130500075</name>
</gene>
<dbReference type="KEGG" id="rsz:130500075"/>
<evidence type="ECO:0000259" key="3">
    <source>
        <dbReference type="Pfam" id="PF09331"/>
    </source>
</evidence>
<feature type="domain" description="DUF287" evidence="2">
    <location>
        <begin position="297"/>
        <end position="329"/>
    </location>
</feature>
<dbReference type="InterPro" id="IPR015410">
    <property type="entry name" value="DUF1985"/>
</dbReference>
<dbReference type="RefSeq" id="XP_056850755.1">
    <property type="nucleotide sequence ID" value="XM_056994775.1"/>
</dbReference>
<evidence type="ECO:0000259" key="2">
    <source>
        <dbReference type="Pfam" id="PF03384"/>
    </source>
</evidence>
<reference evidence="4" key="1">
    <citation type="journal article" date="2019" name="Database">
        <title>The radish genome database (RadishGD): an integrated information resource for radish genomics.</title>
        <authorList>
            <person name="Yu H.J."/>
            <person name="Baek S."/>
            <person name="Lee Y.J."/>
            <person name="Cho A."/>
            <person name="Mun J.H."/>
        </authorList>
    </citation>
    <scope>NUCLEOTIDE SEQUENCE [LARGE SCALE GENOMIC DNA]</scope>
    <source>
        <strain evidence="4">cv. WK10039</strain>
    </source>
</reference>
<organism evidence="4 5">
    <name type="scientific">Raphanus sativus</name>
    <name type="common">Radish</name>
    <name type="synonym">Raphanus raphanistrum var. sativus</name>
    <dbReference type="NCBI Taxonomy" id="3726"/>
    <lineage>
        <taxon>Eukaryota</taxon>
        <taxon>Viridiplantae</taxon>
        <taxon>Streptophyta</taxon>
        <taxon>Embryophyta</taxon>
        <taxon>Tracheophyta</taxon>
        <taxon>Spermatophyta</taxon>
        <taxon>Magnoliopsida</taxon>
        <taxon>eudicotyledons</taxon>
        <taxon>Gunneridae</taxon>
        <taxon>Pentapetalae</taxon>
        <taxon>rosids</taxon>
        <taxon>malvids</taxon>
        <taxon>Brassicales</taxon>
        <taxon>Brassicaceae</taxon>
        <taxon>Brassiceae</taxon>
        <taxon>Raphanus</taxon>
    </lineage>
</organism>
<dbReference type="AlphaFoldDB" id="A0A9W3CGX4"/>
<evidence type="ECO:0000256" key="1">
    <source>
        <dbReference type="SAM" id="MobiDB-lite"/>
    </source>
</evidence>
<keyword evidence="4" id="KW-1185">Reference proteome</keyword>
<dbReference type="PANTHER" id="PTHR48449">
    <property type="entry name" value="DUF1985 DOMAIN-CONTAINING PROTEIN"/>
    <property type="match status" value="1"/>
</dbReference>
<dbReference type="OrthoDB" id="1105391at2759"/>
<sequence length="451" mass="51641">MSGREPMQHATVEAQSGLIDSNPAIAHKTAVKTLNALKVPLTADERRWFETHDQFKHFFHMPLEKHHKVMGMWMFLLRSVCTEKKKEVWFLVNGTPIRYSLREYALISGLNCQRYLHNYEQLGGLDFARRQFPQGSRMAYEDVEKKLRKMEACPDRLKMCVLYFLSSILIGKSRTGEKAPSVEPFFVRAVNDLEMCKTFPWGRLSFDQNMRDIVRAMDSFGGVVSKGGFTFPSFCTSLELLPFEAIPQLKKKFRELRRGRRTESSCPRMCKSQYIPSAMTGFPLSDINKAHGKTKVIESILLPSVDEESMLERIFEEEEDHDVGDVIVDDVAARKQGLNVDFLEEPGRDGVMNKDEEEDYIPLRTLIEEGLKNSVDKGIKVVIDKIDEVDKRLRKVEDFVKEAKGKSASTRDVKPSLVEQELEEVALASTANDEATRKRKASDDVIQNMRD</sequence>
<dbReference type="GeneID" id="130500075"/>
<dbReference type="Pfam" id="PF03384">
    <property type="entry name" value="DUF287"/>
    <property type="match status" value="1"/>
</dbReference>
<dbReference type="Proteomes" id="UP000504610">
    <property type="component" value="Chromosome 9"/>
</dbReference>
<accession>A0A9W3CGX4</accession>
<dbReference type="Pfam" id="PF09331">
    <property type="entry name" value="DUF1985"/>
    <property type="match status" value="1"/>
</dbReference>
<name>A0A9W3CGX4_RAPSA</name>
<feature type="domain" description="DUF1985" evidence="3">
    <location>
        <begin position="76"/>
        <end position="211"/>
    </location>
</feature>
<feature type="region of interest" description="Disordered" evidence="1">
    <location>
        <begin position="428"/>
        <end position="451"/>
    </location>
</feature>
<dbReference type="PANTHER" id="PTHR48449:SF1">
    <property type="entry name" value="DUF1985 DOMAIN-CONTAINING PROTEIN"/>
    <property type="match status" value="1"/>
</dbReference>
<protein>
    <submittedName>
        <fullName evidence="5">Uncharacterized protein At3g43530-like</fullName>
    </submittedName>
</protein>
<proteinExistence type="predicted"/>